<dbReference type="GO" id="GO:0004016">
    <property type="term" value="F:adenylate cyclase activity"/>
    <property type="evidence" value="ECO:0007669"/>
    <property type="project" value="UniProtKB-EC"/>
</dbReference>
<dbReference type="PANTHER" id="PTHR45627:SF12">
    <property type="entry name" value="ADENYLATE CYCLASE TYPE 2"/>
    <property type="match status" value="1"/>
</dbReference>
<dbReference type="GO" id="GO:0035556">
    <property type="term" value="P:intracellular signal transduction"/>
    <property type="evidence" value="ECO:0007669"/>
    <property type="project" value="InterPro"/>
</dbReference>
<dbReference type="EMBL" id="MCGO01000025">
    <property type="protein sequence ID" value="ORY43494.1"/>
    <property type="molecule type" value="Genomic_DNA"/>
</dbReference>
<feature type="transmembrane region" description="Helical" evidence="13">
    <location>
        <begin position="1038"/>
        <end position="1058"/>
    </location>
</feature>
<accession>A0A1Y2C9F5</accession>
<keyword evidence="9 13" id="KW-1133">Transmembrane helix</keyword>
<evidence type="ECO:0000256" key="4">
    <source>
        <dbReference type="ARBA" id="ARBA00022692"/>
    </source>
</evidence>
<feature type="transmembrane region" description="Helical" evidence="13">
    <location>
        <begin position="248"/>
        <end position="266"/>
    </location>
</feature>
<gene>
    <name evidence="15" type="ORF">BCR33DRAFT_766665</name>
</gene>
<keyword evidence="8" id="KW-0460">Magnesium</keyword>
<evidence type="ECO:0000256" key="5">
    <source>
        <dbReference type="ARBA" id="ARBA00022723"/>
    </source>
</evidence>
<keyword evidence="6" id="KW-0547">Nucleotide-binding</keyword>
<evidence type="ECO:0000256" key="12">
    <source>
        <dbReference type="SAM" id="MobiDB-lite"/>
    </source>
</evidence>
<feature type="transmembrane region" description="Helical" evidence="13">
    <location>
        <begin position="1070"/>
        <end position="1098"/>
    </location>
</feature>
<keyword evidence="10 13" id="KW-0472">Membrane</keyword>
<evidence type="ECO:0000256" key="11">
    <source>
        <dbReference type="ARBA" id="ARBA00023239"/>
    </source>
</evidence>
<feature type="compositionally biased region" description="Low complexity" evidence="12">
    <location>
        <begin position="7"/>
        <end position="18"/>
    </location>
</feature>
<evidence type="ECO:0000259" key="14">
    <source>
        <dbReference type="PROSITE" id="PS50125"/>
    </source>
</evidence>
<dbReference type="CDD" id="cd07302">
    <property type="entry name" value="CHD"/>
    <property type="match status" value="2"/>
</dbReference>
<evidence type="ECO:0000256" key="1">
    <source>
        <dbReference type="ARBA" id="ARBA00001593"/>
    </source>
</evidence>
<feature type="transmembrane region" description="Helical" evidence="13">
    <location>
        <begin position="181"/>
        <end position="199"/>
    </location>
</feature>
<protein>
    <recommendedName>
        <fullName evidence="3">adenylate cyclase</fullName>
        <ecNumber evidence="3">4.6.1.1</ecNumber>
    </recommendedName>
</protein>
<feature type="transmembrane region" description="Helical" evidence="13">
    <location>
        <begin position="150"/>
        <end position="169"/>
    </location>
</feature>
<feature type="transmembrane region" description="Helical" evidence="13">
    <location>
        <begin position="220"/>
        <end position="242"/>
    </location>
</feature>
<proteinExistence type="predicted"/>
<dbReference type="Gene3D" id="3.30.70.1230">
    <property type="entry name" value="Nucleotide cyclase"/>
    <property type="match status" value="2"/>
</dbReference>
<dbReference type="GO" id="GO:0007189">
    <property type="term" value="P:adenylate cyclase-activating G protein-coupled receptor signaling pathway"/>
    <property type="evidence" value="ECO:0007669"/>
    <property type="project" value="TreeGrafter"/>
</dbReference>
<evidence type="ECO:0000256" key="13">
    <source>
        <dbReference type="SAM" id="Phobius"/>
    </source>
</evidence>
<feature type="domain" description="Guanylate cyclase" evidence="14">
    <location>
        <begin position="383"/>
        <end position="518"/>
    </location>
</feature>
<dbReference type="GO" id="GO:0005886">
    <property type="term" value="C:plasma membrane"/>
    <property type="evidence" value="ECO:0007669"/>
    <property type="project" value="TreeGrafter"/>
</dbReference>
<feature type="transmembrane region" description="Helical" evidence="13">
    <location>
        <begin position="976"/>
        <end position="998"/>
    </location>
</feature>
<dbReference type="GO" id="GO:0046872">
    <property type="term" value="F:metal ion binding"/>
    <property type="evidence" value="ECO:0007669"/>
    <property type="project" value="UniProtKB-KW"/>
</dbReference>
<feature type="transmembrane region" description="Helical" evidence="13">
    <location>
        <begin position="1010"/>
        <end position="1032"/>
    </location>
</feature>
<keyword evidence="5" id="KW-0479">Metal-binding</keyword>
<dbReference type="EC" id="4.6.1.1" evidence="3"/>
<dbReference type="STRING" id="329046.A0A1Y2C9F5"/>
<dbReference type="InterPro" id="IPR001054">
    <property type="entry name" value="A/G_cyclase"/>
</dbReference>
<dbReference type="SUPFAM" id="SSF55073">
    <property type="entry name" value="Nucleotide cyclase"/>
    <property type="match status" value="2"/>
</dbReference>
<name>A0A1Y2C9F5_9FUNG</name>
<dbReference type="PROSITE" id="PS50125">
    <property type="entry name" value="GUANYLATE_CYCLASE_2"/>
    <property type="match status" value="2"/>
</dbReference>
<dbReference type="SMART" id="SM00044">
    <property type="entry name" value="CYCc"/>
    <property type="match status" value="2"/>
</dbReference>
<keyword evidence="11" id="KW-0456">Lyase</keyword>
<comment type="caution">
    <text evidence="15">The sequence shown here is derived from an EMBL/GenBank/DDBJ whole genome shotgun (WGS) entry which is preliminary data.</text>
</comment>
<evidence type="ECO:0000313" key="16">
    <source>
        <dbReference type="Proteomes" id="UP000193642"/>
    </source>
</evidence>
<feature type="transmembrane region" description="Helical" evidence="13">
    <location>
        <begin position="944"/>
        <end position="964"/>
    </location>
</feature>
<keyword evidence="7" id="KW-0067">ATP-binding</keyword>
<feature type="region of interest" description="Disordered" evidence="12">
    <location>
        <begin position="1"/>
        <end position="27"/>
    </location>
</feature>
<evidence type="ECO:0000256" key="7">
    <source>
        <dbReference type="ARBA" id="ARBA00022840"/>
    </source>
</evidence>
<dbReference type="GO" id="GO:0005524">
    <property type="term" value="F:ATP binding"/>
    <property type="evidence" value="ECO:0007669"/>
    <property type="project" value="UniProtKB-KW"/>
</dbReference>
<evidence type="ECO:0000313" key="15">
    <source>
        <dbReference type="EMBL" id="ORY43494.1"/>
    </source>
</evidence>
<dbReference type="InterPro" id="IPR029787">
    <property type="entry name" value="Nucleotide_cyclase"/>
</dbReference>
<feature type="transmembrane region" description="Helical" evidence="13">
    <location>
        <begin position="273"/>
        <end position="293"/>
    </location>
</feature>
<comment type="catalytic activity">
    <reaction evidence="1">
        <text>ATP = 3',5'-cyclic AMP + diphosphate</text>
        <dbReference type="Rhea" id="RHEA:15389"/>
        <dbReference type="ChEBI" id="CHEBI:30616"/>
        <dbReference type="ChEBI" id="CHEBI:33019"/>
        <dbReference type="ChEBI" id="CHEBI:58165"/>
        <dbReference type="EC" id="4.6.1.1"/>
    </reaction>
</comment>
<evidence type="ECO:0000256" key="2">
    <source>
        <dbReference type="ARBA" id="ARBA00004141"/>
    </source>
</evidence>
<keyword evidence="16" id="KW-1185">Reference proteome</keyword>
<feature type="transmembrane region" description="Helical" evidence="13">
    <location>
        <begin position="299"/>
        <end position="318"/>
    </location>
</feature>
<dbReference type="OrthoDB" id="2163483at2759"/>
<organism evidence="15 16">
    <name type="scientific">Rhizoclosmatium globosum</name>
    <dbReference type="NCBI Taxonomy" id="329046"/>
    <lineage>
        <taxon>Eukaryota</taxon>
        <taxon>Fungi</taxon>
        <taxon>Fungi incertae sedis</taxon>
        <taxon>Chytridiomycota</taxon>
        <taxon>Chytridiomycota incertae sedis</taxon>
        <taxon>Chytridiomycetes</taxon>
        <taxon>Chytridiales</taxon>
        <taxon>Chytriomycetaceae</taxon>
        <taxon>Rhizoclosmatium</taxon>
    </lineage>
</organism>
<sequence length="1346" mass="150650">MSSFLTSPSMPKSPMSSPLVPQPPKYPNLEISAATEANTSSKHSKLIQNVFEWSILYFCAVHEGRDYTVGHSVLTGDESSSKEPLNWKALEARHLGKSKDSPVEASPSYGMLANAEFDVGKEFMSKTLRFRSKLLENEYLFSVLLPMRVIHLRLGSAILGIYSLGYLVWFGATSGSQGPPWKYGIISMICSLCLIGFILSTWKKGKLYVQMYSSSQLGRILLALLKITILCSAVSYDFLNVVNVTDSLGSGSNVVIFCFLLTTGLSGTFIERIFGLICILSVVAAKAVLIARTGMWSDFTIYLLPIVTTCVLCADVVYHGDKERRMRLLNTKIIQARLNGLQAGSQKTEYLLSLTLPPMIVSKLKEVGTSNFDLIAERFDLTSVMFADIKNYKDVSHTISTRLGVNLLNTIFHHMDEVRNSFRNLERIKTINSKMLIVGGLDKLDDVDHLLELVDMALVYRDMFKDEVRYAGDDSDLKVKLHIGIGIHIGPLVAGIVGKKTFCYEVYGDVVNTASRMLAIAKEGQIIVTSTVWERIENYFVGFCIGEREVKGKGLMKIYNVEGVREARNSIVSELPCNNIKRGSEERAMRARKASIITPVAERRIDASILTSVIETGDENRLLKRKTLKKRNMEQIDSNETLALPLKYSLPTLPSSTTSLQSENTTSTQVRKLSTRSSKTTRTVGFKITVPDIEVPNIEVVDSLEYLPAEIPVIDASRRSSMAQDGTFFNLSVGGGKDTKERRWSALVFTNDTAISRKPTFQKRLSSTLQPNQDNTLAIESEEIIKRISTVKSSRKGRMSIDSSAWVDEDAPLLLKEVTEIKKKKTIFADPEVPDLESKESISYPEVEIQSIKEIITTNFQTDKAKYVLLLTTLALVGGAKEELTDEEHAILEHTGTLKFLMSDMCMTVVQNSMTPYLLFISKELESRYIADTNQKHNETFWNFSVKGIICELIVISIAMVNLYLTENTSLNASGIVVSVILIIFIATGSQVMITAVTTIPEKTQLSPRAVLFLGFWSAITLSTIVTLASASWFGLEYYTLLIPLVLPQFPIIHTFMLDGISYIRKVQISLFLAVFYLLFNYKTCVSYAPLLLIIPYMTIFHSKEITLKSEYLMQLIATTQANLVNEEAVKSEHILATILPKRIIVKLLEDPNTMFFEEFPLVTVLHMDIAGFTAMSTKLEPLDIVKIFNNLFTYFDHLTQDFHLEKITTIGDAYVVSSNLGKESDPRTSAISVCIMALKMQSFIVNQVNTSYVMRDKFNQTISMRIGIHSGPCYGAIMGGDKNFRYDLMGDTVVNAEKVQEHCEIPYVYISEVTYDMVNNYDGFKLELTDIKVAGMKVYKLSGEH</sequence>
<evidence type="ECO:0000256" key="6">
    <source>
        <dbReference type="ARBA" id="ARBA00022741"/>
    </source>
</evidence>
<evidence type="ECO:0000256" key="10">
    <source>
        <dbReference type="ARBA" id="ARBA00023136"/>
    </source>
</evidence>
<dbReference type="PANTHER" id="PTHR45627">
    <property type="entry name" value="ADENYLATE CYCLASE TYPE 1"/>
    <property type="match status" value="1"/>
</dbReference>
<reference evidence="15 16" key="1">
    <citation type="submission" date="2016-07" db="EMBL/GenBank/DDBJ databases">
        <title>Pervasive Adenine N6-methylation of Active Genes in Fungi.</title>
        <authorList>
            <consortium name="DOE Joint Genome Institute"/>
            <person name="Mondo S.J."/>
            <person name="Dannebaum R.O."/>
            <person name="Kuo R.C."/>
            <person name="Labutti K."/>
            <person name="Haridas S."/>
            <person name="Kuo A."/>
            <person name="Salamov A."/>
            <person name="Ahrendt S.R."/>
            <person name="Lipzen A."/>
            <person name="Sullivan W."/>
            <person name="Andreopoulos W.B."/>
            <person name="Clum A."/>
            <person name="Lindquist E."/>
            <person name="Daum C."/>
            <person name="Ramamoorthy G.K."/>
            <person name="Gryganskyi A."/>
            <person name="Culley D."/>
            <person name="Magnuson J.K."/>
            <person name="James T.Y."/>
            <person name="O'Malley M.A."/>
            <person name="Stajich J.E."/>
            <person name="Spatafora J.W."/>
            <person name="Visel A."/>
            <person name="Grigoriev I.V."/>
        </authorList>
    </citation>
    <scope>NUCLEOTIDE SEQUENCE [LARGE SCALE GENOMIC DNA]</scope>
    <source>
        <strain evidence="15 16">JEL800</strain>
    </source>
</reference>
<evidence type="ECO:0000256" key="9">
    <source>
        <dbReference type="ARBA" id="ARBA00022989"/>
    </source>
</evidence>
<evidence type="ECO:0000256" key="8">
    <source>
        <dbReference type="ARBA" id="ARBA00022842"/>
    </source>
</evidence>
<dbReference type="GO" id="GO:0009190">
    <property type="term" value="P:cyclic nucleotide biosynthetic process"/>
    <property type="evidence" value="ECO:0007669"/>
    <property type="project" value="InterPro"/>
</dbReference>
<keyword evidence="4 13" id="KW-0812">Transmembrane</keyword>
<dbReference type="Proteomes" id="UP000193642">
    <property type="component" value="Unassembled WGS sequence"/>
</dbReference>
<feature type="region of interest" description="Disordered" evidence="12">
    <location>
        <begin position="654"/>
        <end position="676"/>
    </location>
</feature>
<evidence type="ECO:0000256" key="3">
    <source>
        <dbReference type="ARBA" id="ARBA00012201"/>
    </source>
</evidence>
<dbReference type="Pfam" id="PF00211">
    <property type="entry name" value="Guanylate_cyc"/>
    <property type="match status" value="2"/>
</dbReference>
<comment type="subcellular location">
    <subcellularLocation>
        <location evidence="2">Membrane</location>
        <topology evidence="2">Multi-pass membrane protein</topology>
    </subcellularLocation>
</comment>
<feature type="domain" description="Guanylate cyclase" evidence="14">
    <location>
        <begin position="1164"/>
        <end position="1301"/>
    </location>
</feature>